<dbReference type="GO" id="GO:0005634">
    <property type="term" value="C:nucleus"/>
    <property type="evidence" value="ECO:0007669"/>
    <property type="project" value="UniProtKB-SubCell"/>
</dbReference>
<dbReference type="GO" id="GO:0046982">
    <property type="term" value="F:protein heterodimerization activity"/>
    <property type="evidence" value="ECO:0007669"/>
    <property type="project" value="InterPro"/>
</dbReference>
<comment type="similarity">
    <text evidence="3">Belongs to the TRM112 family.</text>
</comment>
<evidence type="ECO:0000313" key="9">
    <source>
        <dbReference type="EMBL" id="ONH67697.1"/>
    </source>
</evidence>
<evidence type="ECO:0000256" key="2">
    <source>
        <dbReference type="ARBA" id="ARBA00004496"/>
    </source>
</evidence>
<reference evidence="9" key="3">
    <citation type="submission" date="2017-01" db="EMBL/GenBank/DDBJ databases">
        <authorList>
            <person name="Mah S.A."/>
            <person name="Swanson W.J."/>
            <person name="Moy G.W."/>
            <person name="Vacquier V.D."/>
        </authorList>
    </citation>
    <scope>NUCLEOTIDE SEQUENCE [LARGE SCALE GENOMIC DNA]</scope>
    <source>
        <strain evidence="9">65</strain>
    </source>
</reference>
<keyword evidence="10" id="KW-1185">Reference proteome</keyword>
<evidence type="ECO:0000313" key="8">
    <source>
        <dbReference type="EMBL" id="CDR46635.1"/>
    </source>
</evidence>
<dbReference type="InterPro" id="IPR039127">
    <property type="entry name" value="Trm112"/>
</dbReference>
<evidence type="ECO:0000256" key="3">
    <source>
        <dbReference type="ARBA" id="ARBA00007980"/>
    </source>
</evidence>
<dbReference type="PANTHER" id="PTHR12773">
    <property type="entry name" value="UPF0315 PROTEIN-RELATED"/>
    <property type="match status" value="1"/>
</dbReference>
<proteinExistence type="inferred from homology"/>
<dbReference type="Pfam" id="PF03966">
    <property type="entry name" value="Trm112p"/>
    <property type="match status" value="1"/>
</dbReference>
<reference evidence="10" key="2">
    <citation type="journal article" date="2017" name="Genome Announc.">
        <title>Genome sequences of Cyberlindnera fabianii 65, Pichia kudriavzevii 129, and Saccharomyces cerevisiae 131 isolated from fermented masau fruits in Zimbabwe.</title>
        <authorList>
            <person name="van Rijswijck I.M.H."/>
            <person name="Derks M.F.L."/>
            <person name="Abee T."/>
            <person name="de Ridder D."/>
            <person name="Smid E.J."/>
        </authorList>
    </citation>
    <scope>NUCLEOTIDE SEQUENCE [LARGE SCALE GENOMIC DNA]</scope>
    <source>
        <strain evidence="10">65</strain>
    </source>
</reference>
<dbReference type="GO" id="GO:0030488">
    <property type="term" value="P:tRNA methylation"/>
    <property type="evidence" value="ECO:0007669"/>
    <property type="project" value="TreeGrafter"/>
</dbReference>
<dbReference type="Proteomes" id="UP000189513">
    <property type="component" value="Unassembled WGS sequence"/>
</dbReference>
<dbReference type="VEuPathDB" id="FungiDB:BON22_2784"/>
<reference evidence="8" key="1">
    <citation type="journal article" date="2014" name="Genome Announc.">
        <title>Genome sequence of the yeast Cyberlindnera fabianii (Hansenula fabianii).</title>
        <authorList>
            <person name="Freel K.C."/>
            <person name="Sarilar V."/>
            <person name="Neuveglise C."/>
            <person name="Devillers H."/>
            <person name="Friedrich A."/>
            <person name="Schacherer J."/>
        </authorList>
    </citation>
    <scope>NUCLEOTIDE SEQUENCE</scope>
    <source>
        <strain evidence="8">YJS4271</strain>
    </source>
</reference>
<dbReference type="InterPro" id="IPR005651">
    <property type="entry name" value="Trm112-like"/>
</dbReference>
<gene>
    <name evidence="9" type="ORF">BON22_2784</name>
    <name evidence="8" type="ORF">CYFA0S_24e01640g</name>
</gene>
<name>A0A061B9M5_CYBFA</name>
<dbReference type="OMA" id="NMLTSKC"/>
<sequence>MKFLTTNFVKCVSKQCDTTIDNFPLQYENCQLVQEEQEFVPEFLLNILDRLDWPAVLKVAADLGNTSLPPQLPEDIDAESPDTMALLKDLHTLLLETSITEGEMKCRACGHIYYVKNSIPNFLLPPHLA</sequence>
<keyword evidence="4" id="KW-0963">Cytoplasm</keyword>
<dbReference type="PANTHER" id="PTHR12773:SF0">
    <property type="entry name" value="MULTIFUNCTIONAL METHYLTRANSFERASE SUBUNIT TRM112-LIKE PROTEIN"/>
    <property type="match status" value="1"/>
</dbReference>
<dbReference type="FunFam" id="2.20.25.10:FF:000021">
    <property type="entry name" value="Multifunctional methyltransferase subunit trm112"/>
    <property type="match status" value="1"/>
</dbReference>
<protein>
    <recommendedName>
        <fullName evidence="6">Multifunctional methyltransferase subunit trm112</fullName>
    </recommendedName>
    <alternativeName>
        <fullName evidence="7">eRF1 methyltransferase subunit trm112</fullName>
    </alternativeName>
</protein>
<dbReference type="EMBL" id="MPUK01000004">
    <property type="protein sequence ID" value="ONH67697.1"/>
    <property type="molecule type" value="Genomic_DNA"/>
</dbReference>
<keyword evidence="5" id="KW-0539">Nucleus</keyword>
<organism evidence="8">
    <name type="scientific">Cyberlindnera fabianii</name>
    <name type="common">Yeast</name>
    <name type="synonym">Hansenula fabianii</name>
    <dbReference type="NCBI Taxonomy" id="36022"/>
    <lineage>
        <taxon>Eukaryota</taxon>
        <taxon>Fungi</taxon>
        <taxon>Dikarya</taxon>
        <taxon>Ascomycota</taxon>
        <taxon>Saccharomycotina</taxon>
        <taxon>Saccharomycetes</taxon>
        <taxon>Phaffomycetales</taxon>
        <taxon>Phaffomycetaceae</taxon>
        <taxon>Cyberlindnera</taxon>
    </lineage>
</organism>
<evidence type="ECO:0000256" key="4">
    <source>
        <dbReference type="ARBA" id="ARBA00022490"/>
    </source>
</evidence>
<evidence type="ECO:0000256" key="1">
    <source>
        <dbReference type="ARBA" id="ARBA00004123"/>
    </source>
</evidence>
<accession>A0A061B9M5</accession>
<evidence type="ECO:0000313" key="10">
    <source>
        <dbReference type="Proteomes" id="UP000189513"/>
    </source>
</evidence>
<dbReference type="GO" id="GO:0070476">
    <property type="term" value="P:rRNA (guanine-N7)-methylation"/>
    <property type="evidence" value="ECO:0007669"/>
    <property type="project" value="TreeGrafter"/>
</dbReference>
<evidence type="ECO:0000256" key="7">
    <source>
        <dbReference type="ARBA" id="ARBA00083044"/>
    </source>
</evidence>
<dbReference type="Gene3D" id="2.20.25.10">
    <property type="match status" value="1"/>
</dbReference>
<evidence type="ECO:0000256" key="5">
    <source>
        <dbReference type="ARBA" id="ARBA00023242"/>
    </source>
</evidence>
<dbReference type="OrthoDB" id="2187549at2759"/>
<dbReference type="EMBL" id="LK052909">
    <property type="protein sequence ID" value="CDR46635.1"/>
    <property type="molecule type" value="Genomic_DNA"/>
</dbReference>
<dbReference type="AlphaFoldDB" id="A0A061B9M5"/>
<comment type="subcellular location">
    <subcellularLocation>
        <location evidence="2">Cytoplasm</location>
    </subcellularLocation>
    <subcellularLocation>
        <location evidence="1">Nucleus</location>
    </subcellularLocation>
</comment>
<dbReference type="GO" id="GO:0005737">
    <property type="term" value="C:cytoplasm"/>
    <property type="evidence" value="ECO:0007669"/>
    <property type="project" value="UniProtKB-SubCell"/>
</dbReference>
<dbReference type="STRING" id="36022.A0A061B9M5"/>
<evidence type="ECO:0000256" key="6">
    <source>
        <dbReference type="ARBA" id="ARBA00069342"/>
    </source>
</evidence>